<dbReference type="InterPro" id="IPR027461">
    <property type="entry name" value="Carboxypeptidase_A_C_sf"/>
</dbReference>
<reference evidence="5 6" key="1">
    <citation type="submission" date="2015-01" db="EMBL/GenBank/DDBJ databases">
        <title>Comparative genomics of the lactic acid bacteria isolated from the honey bee gut.</title>
        <authorList>
            <person name="Ellegaard K.M."/>
            <person name="Tamarit D."/>
            <person name="Javelind E."/>
            <person name="Olofsson T."/>
            <person name="Andersson S.G."/>
            <person name="Vasquez A."/>
        </authorList>
    </citation>
    <scope>NUCLEOTIDE SEQUENCE [LARGE SCALE GENOMIC DNA]</scope>
    <source>
        <strain evidence="5 6">Hma11</strain>
    </source>
</reference>
<dbReference type="GO" id="GO:0016787">
    <property type="term" value="F:hydrolase activity"/>
    <property type="evidence" value="ECO:0007669"/>
    <property type="project" value="UniProtKB-KW"/>
</dbReference>
<dbReference type="CDD" id="cd07062">
    <property type="entry name" value="Peptidase_S66_mccF_like"/>
    <property type="match status" value="1"/>
</dbReference>
<dbReference type="PATRIC" id="fig|303541.3.peg.1234"/>
<dbReference type="PANTHER" id="PTHR30237:SF4">
    <property type="entry name" value="LD-CARBOXYPEPTIDASE C-TERMINAL DOMAIN-CONTAINING PROTEIN"/>
    <property type="match status" value="1"/>
</dbReference>
<evidence type="ECO:0000259" key="4">
    <source>
        <dbReference type="Pfam" id="PF17676"/>
    </source>
</evidence>
<evidence type="ECO:0000313" key="5">
    <source>
        <dbReference type="EMBL" id="KJY60131.1"/>
    </source>
</evidence>
<sequence>MLKKPSKLAQGDKIAVVSLSQGTLGEDFAAHQLKLGKKRIEELGLTPIFMPNALKGIDFVKNHPEKRAADLKQAFLDPEIKGIIAAIGGDDTFKILPFLMEDEEFKQAVVKQPKLFTGFSDTTIDHLMFYRLGMQSFYGPSFLNDFAELDTEMLPYTKKTIEHFFTNPATTEIPASETWYEERTDFSTAQVGQPRVSHQDSGYQVLRGHGQVQGHLWGGCIDSIYDALDGERYSDEPAVIARYQLLLKPEETEDKIIFLETSEEQPEPALYRKKLTRLAEAGILENAQAILVGKPQNKKYFAEYQKELLEVTQEYNTPILYNANFGHAYPHTALPYGALAEIDFDRPSLTIMEPWFA</sequence>
<protein>
    <submittedName>
        <fullName evidence="5">Mcc family protein</fullName>
    </submittedName>
</protein>
<dbReference type="Gene3D" id="3.40.50.10740">
    <property type="entry name" value="Class I glutamine amidotransferase-like"/>
    <property type="match status" value="1"/>
</dbReference>
<proteinExistence type="inferred from homology"/>
<dbReference type="STRING" id="303541.JF72_10700"/>
<dbReference type="InterPro" id="IPR040921">
    <property type="entry name" value="Peptidase_S66C"/>
</dbReference>
<dbReference type="InterPro" id="IPR027478">
    <property type="entry name" value="LdcA_N"/>
</dbReference>
<comment type="caution">
    <text evidence="5">The sequence shown here is derived from an EMBL/GenBank/DDBJ whole genome shotgun (WGS) entry which is preliminary data.</text>
</comment>
<dbReference type="Pfam" id="PF17676">
    <property type="entry name" value="Peptidase_S66C"/>
    <property type="match status" value="1"/>
</dbReference>
<dbReference type="InterPro" id="IPR003507">
    <property type="entry name" value="S66_fam"/>
</dbReference>
<comment type="similarity">
    <text evidence="1">Belongs to the peptidase S66 family.</text>
</comment>
<dbReference type="AlphaFoldDB" id="A0A0F4LRC2"/>
<keyword evidence="6" id="KW-1185">Reference proteome</keyword>
<dbReference type="SUPFAM" id="SSF52317">
    <property type="entry name" value="Class I glutamine amidotransferase-like"/>
    <property type="match status" value="1"/>
</dbReference>
<evidence type="ECO:0000256" key="2">
    <source>
        <dbReference type="ARBA" id="ARBA00022801"/>
    </source>
</evidence>
<evidence type="ECO:0000259" key="3">
    <source>
        <dbReference type="Pfam" id="PF02016"/>
    </source>
</evidence>
<dbReference type="PANTHER" id="PTHR30237">
    <property type="entry name" value="MURAMOYLTETRAPEPTIDE CARBOXYPEPTIDASE"/>
    <property type="match status" value="1"/>
</dbReference>
<feature type="domain" description="LD-carboxypeptidase N-terminal" evidence="3">
    <location>
        <begin position="14"/>
        <end position="139"/>
    </location>
</feature>
<evidence type="ECO:0000256" key="1">
    <source>
        <dbReference type="ARBA" id="ARBA00010233"/>
    </source>
</evidence>
<evidence type="ECO:0000313" key="6">
    <source>
        <dbReference type="Proteomes" id="UP000033682"/>
    </source>
</evidence>
<accession>A0A0F4LRC2</accession>
<gene>
    <name evidence="5" type="ORF">JF72_10700</name>
</gene>
<dbReference type="SUPFAM" id="SSF141986">
    <property type="entry name" value="LD-carboxypeptidase A C-terminal domain-like"/>
    <property type="match status" value="1"/>
</dbReference>
<dbReference type="HOGENOM" id="CLU_034346_1_0_9"/>
<dbReference type="Pfam" id="PF02016">
    <property type="entry name" value="Peptidase_S66"/>
    <property type="match status" value="1"/>
</dbReference>
<feature type="domain" description="LD-carboxypeptidase C-terminal" evidence="4">
    <location>
        <begin position="213"/>
        <end position="342"/>
    </location>
</feature>
<organism evidence="5 6">
    <name type="scientific">Lactobacillus apis</name>
    <dbReference type="NCBI Taxonomy" id="303541"/>
    <lineage>
        <taxon>Bacteria</taxon>
        <taxon>Bacillati</taxon>
        <taxon>Bacillota</taxon>
        <taxon>Bacilli</taxon>
        <taxon>Lactobacillales</taxon>
        <taxon>Lactobacillaceae</taxon>
        <taxon>Lactobacillus</taxon>
    </lineage>
</organism>
<keyword evidence="2" id="KW-0378">Hydrolase</keyword>
<dbReference type="InterPro" id="IPR040449">
    <property type="entry name" value="Peptidase_S66_N"/>
</dbReference>
<dbReference type="Proteomes" id="UP000033682">
    <property type="component" value="Unassembled WGS sequence"/>
</dbReference>
<name>A0A0F4LRC2_9LACO</name>
<dbReference type="EMBL" id="JXLG01000009">
    <property type="protein sequence ID" value="KJY60131.1"/>
    <property type="molecule type" value="Genomic_DNA"/>
</dbReference>
<dbReference type="InterPro" id="IPR029062">
    <property type="entry name" value="Class_I_gatase-like"/>
</dbReference>
<dbReference type="Gene3D" id="3.50.30.60">
    <property type="entry name" value="LD-carboxypeptidase A C-terminal domain-like"/>
    <property type="match status" value="1"/>
</dbReference>
<dbReference type="PIRSF" id="PIRSF028757">
    <property type="entry name" value="LD-carboxypeptidase"/>
    <property type="match status" value="1"/>
</dbReference>